<organism evidence="1 2">
    <name type="scientific">Moniliophthora roreri</name>
    <name type="common">Frosty pod rot fungus</name>
    <name type="synonym">Monilia roreri</name>
    <dbReference type="NCBI Taxonomy" id="221103"/>
    <lineage>
        <taxon>Eukaryota</taxon>
        <taxon>Fungi</taxon>
        <taxon>Dikarya</taxon>
        <taxon>Basidiomycota</taxon>
        <taxon>Agaricomycotina</taxon>
        <taxon>Agaricomycetes</taxon>
        <taxon>Agaricomycetidae</taxon>
        <taxon>Agaricales</taxon>
        <taxon>Marasmiineae</taxon>
        <taxon>Marasmiaceae</taxon>
        <taxon>Moniliophthora</taxon>
    </lineage>
</organism>
<accession>A0A0W0F6L0</accession>
<evidence type="ECO:0000313" key="2">
    <source>
        <dbReference type="Proteomes" id="UP000054988"/>
    </source>
</evidence>
<proteinExistence type="predicted"/>
<dbReference type="Proteomes" id="UP000054988">
    <property type="component" value="Unassembled WGS sequence"/>
</dbReference>
<dbReference type="AlphaFoldDB" id="A0A0W0F6L0"/>
<dbReference type="EMBL" id="LATX01002273">
    <property type="protein sequence ID" value="KTB31978.1"/>
    <property type="molecule type" value="Genomic_DNA"/>
</dbReference>
<gene>
    <name evidence="1" type="ORF">WG66_15459</name>
</gene>
<comment type="caution">
    <text evidence="1">The sequence shown here is derived from an EMBL/GenBank/DDBJ whole genome shotgun (WGS) entry which is preliminary data.</text>
</comment>
<reference evidence="1 2" key="1">
    <citation type="submission" date="2015-12" db="EMBL/GenBank/DDBJ databases">
        <title>Draft genome sequence of Moniliophthora roreri, the causal agent of frosty pod rot of cacao.</title>
        <authorList>
            <person name="Aime M.C."/>
            <person name="Diaz-Valderrama J.R."/>
            <person name="Kijpornyongpan T."/>
            <person name="Phillips-Mora W."/>
        </authorList>
    </citation>
    <scope>NUCLEOTIDE SEQUENCE [LARGE SCALE GENOMIC DNA]</scope>
    <source>
        <strain evidence="1 2">MCA 2952</strain>
    </source>
</reference>
<name>A0A0W0F6L0_MONRR</name>
<protein>
    <submittedName>
        <fullName evidence="1">Uncharacterized protein</fullName>
    </submittedName>
</protein>
<sequence length="147" mass="16446">MALVFALEQLEGTNIPTNSATVSNEVPHCFNYRNILTSLCTTGWMSLRIMESPEKRSRYPAIFLSPAVSVKILCFPALSSTNTWIGIAISLPINLPDFMNIVSPKTFHVGSLKYTYRASWLIEFSMGFMAYYLLNLVSPARNTMSHG</sequence>
<evidence type="ECO:0000313" key="1">
    <source>
        <dbReference type="EMBL" id="KTB31978.1"/>
    </source>
</evidence>